<name>A0ABZ2QDZ1_9FLAO</name>
<reference evidence="3 4" key="1">
    <citation type="submission" date="2024-02" db="EMBL/GenBank/DDBJ databases">
        <title>complete genome of Flavobacterium ginsenosidimutans Str. YTB16.</title>
        <authorList>
            <person name="Wang Q."/>
        </authorList>
    </citation>
    <scope>NUCLEOTIDE SEQUENCE [LARGE SCALE GENOMIC DNA]</scope>
    <source>
        <strain evidence="3 4">YTB16</strain>
    </source>
</reference>
<dbReference type="Pfam" id="PF19404">
    <property type="entry name" value="DUF5977"/>
    <property type="match status" value="2"/>
</dbReference>
<evidence type="ECO:0000256" key="1">
    <source>
        <dbReference type="SAM" id="SignalP"/>
    </source>
</evidence>
<feature type="chain" id="PRO_5046449626" evidence="1">
    <location>
        <begin position="32"/>
        <end position="1356"/>
    </location>
</feature>
<organism evidence="3 4">
    <name type="scientific">Flavobacterium ginsenosidimutans</name>
    <dbReference type="NCBI Taxonomy" id="687844"/>
    <lineage>
        <taxon>Bacteria</taxon>
        <taxon>Pseudomonadati</taxon>
        <taxon>Bacteroidota</taxon>
        <taxon>Flavobacteriia</taxon>
        <taxon>Flavobacteriales</taxon>
        <taxon>Flavobacteriaceae</taxon>
        <taxon>Flavobacterium</taxon>
    </lineage>
</organism>
<protein>
    <submittedName>
        <fullName evidence="3">DUF5977 domain-containing protein</fullName>
    </submittedName>
</protein>
<dbReference type="EMBL" id="CP147988">
    <property type="protein sequence ID" value="WXK51071.1"/>
    <property type="molecule type" value="Genomic_DNA"/>
</dbReference>
<proteinExistence type="predicted"/>
<feature type="signal peptide" evidence="1">
    <location>
        <begin position="1"/>
        <end position="31"/>
    </location>
</feature>
<evidence type="ECO:0000259" key="2">
    <source>
        <dbReference type="Pfam" id="PF19404"/>
    </source>
</evidence>
<evidence type="ECO:0000313" key="4">
    <source>
        <dbReference type="Proteomes" id="UP001447857"/>
    </source>
</evidence>
<dbReference type="InterPro" id="IPR046020">
    <property type="entry name" value="DUF5977"/>
</dbReference>
<evidence type="ECO:0000313" key="3">
    <source>
        <dbReference type="EMBL" id="WXK51071.1"/>
    </source>
</evidence>
<feature type="domain" description="DUF5977" evidence="2">
    <location>
        <begin position="1144"/>
        <end position="1208"/>
    </location>
</feature>
<dbReference type="RefSeq" id="WP_338841188.1">
    <property type="nucleotide sequence ID" value="NZ_CP147988.1"/>
</dbReference>
<keyword evidence="1" id="KW-0732">Signal</keyword>
<keyword evidence="4" id="KW-1185">Reference proteome</keyword>
<feature type="domain" description="DUF5977" evidence="2">
    <location>
        <begin position="1209"/>
        <end position="1273"/>
    </location>
</feature>
<gene>
    <name evidence="3" type="ORF">V6624_05435</name>
</gene>
<sequence length="1356" mass="148535">MKHLKPNGKSGKLILASFVMLLLIFSVRLHAQSENSSPTPDFVPKSPEAAAFLKYGEYPVDMSTGVPGISIPLYTIDAKDFKMPISLDYHASGIKVAQEATWAGLGWNLNVGAQVVLSPRDEIDENNPYVDEIPDDDALINYFKLHPYKHEAIASISPELDRSRVKDMYVFSSPTVNGSFYIKKFAAKEVVTVPPDAFKVELIGADRSNLKFKITDKQGNIYTLNTTETSVRSLTHSDRYISAWYVDEILTPSNNKISFVYQDDGVLTDKSFSQRVDITRKITYGTTCTSPETTNSIGAVMDEKGNTETSLKKIKEINFNDGKSKILFTKNNGRQDLFNGASNGYLSKIEIQQMASGGFESIKGYAFEYSYFGTGSTYNDKRLRLDRMLNLFGGNEAEFVYSTAVLPNKTSKGQDYFGYNNDMTGNLDLIPKHYLSGPYPAEVGKANRSVSTSAIQAGILKEIHYPTQGWTRFNYENNQFYGVDVFNQYVPVIVNSNVVQGTGGTVPVKEGPGPNDGIVCLNTNPADCVNYVSIPYTAVNASAILTFKLDKPVGNDPTLFKYHYAKVRVISGSNAVYNSGPLVGQEYNVSLTLPQSGTIEVEVYGQYYSVKNLQLKYVNVDSTPKNVLGAGLRIKNIENYDNSNVLLLKKEYDYSDIANPTRSSGKLINEMTTTFSTKTFTNYNYYNCEVDASLCMPGVNSQATYSISSNSRFGIEGNSVVYQYVKEKQSDTKSQTNNGYTQYEFTTGGDEIPLGSPAVQISTGWKRGKVLSKKIYKTVGSANYIVEEEKNTYFEDASNTSSYVGFKMFRNSTTNIRENPSDPLNPMCPYMFDGGVQVLQSIEPVGFSVPLLWYYQKTSQKSSYFYNSSNSLIGTVVATTNFNYSNPAHLQLSSQTTSNSLGEAMETKYFYAQDAQVSGRPFITELKAANMIGIPLETQVFKAGVKVSDQLTVYDKSAATSNLLLPRTVYSNKGTAALDLTADKKLAYDLYDDKGNVLQYTPDSGIPVSIIWGYYKSQPIAKADNLLYSSIPAATITSLQTLSNQDVDNCMTANCTEQLLRNGLNAFRTAFPASLIGTYTYNPLVGVTSMTDVKGLASYYEYDNYGRLRFIRNNDLYVMQKNCYNYKGELINCSDNTSTSTFNYKSAARSGSFTKNNCATGGVGSSVVYNQDWGAATSTVSQADADSKGLTLFNANGQANANTFGTCTFSSAARSGSFTRNTCTGDLVGSAVSYSQAAGVEKSIISQADADAKGLDLFNVNGQANANANGVCTSGFTYETYFNTSTRKLYIYVFAASTNHNGATFNFTVNYIRTSGVGASTNVSVALPAAQAEAQAEVSLIASSIVSVDLTSLVKN</sequence>
<dbReference type="Proteomes" id="UP001447857">
    <property type="component" value="Chromosome"/>
</dbReference>
<accession>A0ABZ2QDZ1</accession>